<dbReference type="OrthoDB" id="9804774at2"/>
<keyword evidence="4" id="KW-0560">Oxidoreductase</keyword>
<dbReference type="InterPro" id="IPR050259">
    <property type="entry name" value="SDR"/>
</dbReference>
<dbReference type="SMART" id="SM00822">
    <property type="entry name" value="PKS_KR"/>
    <property type="match status" value="1"/>
</dbReference>
<dbReference type="KEGG" id="fmr:Fuma_01883"/>
<dbReference type="SUPFAM" id="SSF51735">
    <property type="entry name" value="NAD(P)-binding Rossmann-fold domains"/>
    <property type="match status" value="1"/>
</dbReference>
<dbReference type="PANTHER" id="PTHR42879">
    <property type="entry name" value="3-OXOACYL-(ACYL-CARRIER-PROTEIN) REDUCTASE"/>
    <property type="match status" value="1"/>
</dbReference>
<dbReference type="RefSeq" id="WP_077023916.1">
    <property type="nucleotide sequence ID" value="NZ_CP017641.1"/>
</dbReference>
<dbReference type="InterPro" id="IPR057326">
    <property type="entry name" value="KR_dom"/>
</dbReference>
<gene>
    <name evidence="4" type="primary">fabG_3</name>
    <name evidence="4" type="ORF">Fuma_01883</name>
</gene>
<evidence type="ECO:0000313" key="5">
    <source>
        <dbReference type="Proteomes" id="UP000187735"/>
    </source>
</evidence>
<protein>
    <submittedName>
        <fullName evidence="4">3-oxoacyl-[acyl-carrier-protein] reductase FabG</fullName>
        <ecNumber evidence="4">1.1.1.100</ecNumber>
    </submittedName>
</protein>
<dbReference type="Gene3D" id="3.40.50.720">
    <property type="entry name" value="NAD(P)-binding Rossmann-like Domain"/>
    <property type="match status" value="1"/>
</dbReference>
<name>A0A1P8WDY7_9PLAN</name>
<dbReference type="EC" id="1.1.1.100" evidence="4"/>
<dbReference type="AlphaFoldDB" id="A0A1P8WDY7"/>
<evidence type="ECO:0000256" key="2">
    <source>
        <dbReference type="RuleBase" id="RU000363"/>
    </source>
</evidence>
<dbReference type="CDD" id="cd05233">
    <property type="entry name" value="SDR_c"/>
    <property type="match status" value="1"/>
</dbReference>
<dbReference type="Pfam" id="PF00106">
    <property type="entry name" value="adh_short"/>
    <property type="match status" value="1"/>
</dbReference>
<feature type="domain" description="Ketoreductase" evidence="3">
    <location>
        <begin position="8"/>
        <end position="191"/>
    </location>
</feature>
<reference evidence="4 5" key="1">
    <citation type="journal article" date="2016" name="Front. Microbiol.">
        <title>Fuerstia marisgermanicae gen. nov., sp. nov., an Unusual Member of the Phylum Planctomycetes from the German Wadden Sea.</title>
        <authorList>
            <person name="Kohn T."/>
            <person name="Heuer A."/>
            <person name="Jogler M."/>
            <person name="Vollmers J."/>
            <person name="Boedeker C."/>
            <person name="Bunk B."/>
            <person name="Rast P."/>
            <person name="Borchert D."/>
            <person name="Glockner I."/>
            <person name="Freese H.M."/>
            <person name="Klenk H.P."/>
            <person name="Overmann J."/>
            <person name="Kaster A.K."/>
            <person name="Rohde M."/>
            <person name="Wiegand S."/>
            <person name="Jogler C."/>
        </authorList>
    </citation>
    <scope>NUCLEOTIDE SEQUENCE [LARGE SCALE GENOMIC DNA]</scope>
    <source>
        <strain evidence="4 5">NH11</strain>
    </source>
</reference>
<dbReference type="Proteomes" id="UP000187735">
    <property type="component" value="Chromosome"/>
</dbReference>
<comment type="similarity">
    <text evidence="1 2">Belongs to the short-chain dehydrogenases/reductases (SDR) family.</text>
</comment>
<proteinExistence type="inferred from homology"/>
<keyword evidence="5" id="KW-1185">Reference proteome</keyword>
<dbReference type="EMBL" id="CP017641">
    <property type="protein sequence ID" value="APZ92273.1"/>
    <property type="molecule type" value="Genomic_DNA"/>
</dbReference>
<evidence type="ECO:0000259" key="3">
    <source>
        <dbReference type="SMART" id="SM00822"/>
    </source>
</evidence>
<dbReference type="InterPro" id="IPR036291">
    <property type="entry name" value="NAD(P)-bd_dom_sf"/>
</dbReference>
<dbReference type="PRINTS" id="PR00080">
    <property type="entry name" value="SDRFAMILY"/>
</dbReference>
<evidence type="ECO:0000256" key="1">
    <source>
        <dbReference type="ARBA" id="ARBA00006484"/>
    </source>
</evidence>
<organism evidence="4 5">
    <name type="scientific">Fuerstiella marisgermanici</name>
    <dbReference type="NCBI Taxonomy" id="1891926"/>
    <lineage>
        <taxon>Bacteria</taxon>
        <taxon>Pseudomonadati</taxon>
        <taxon>Planctomycetota</taxon>
        <taxon>Planctomycetia</taxon>
        <taxon>Planctomycetales</taxon>
        <taxon>Planctomycetaceae</taxon>
        <taxon>Fuerstiella</taxon>
    </lineage>
</organism>
<sequence>MNLGLNGKLALVTGSTSGIGKAIAKTLAAEGAQVVINGRSQKSVDAALNDLQLGDRAIGVPADLGTAEGCATLIEKTNAHGTIDILINNAGIFQPQEFSAISDDDWQRFYDVNVMSGIRLSRALMEPMKQQGWGRIVFISSESAINIPVEMIHYGMTKTAQLAVSRGLAKTLKATGVTVNCVLPGPTWSEGVEQFVKDVAGDSDLAKTKEAFFKENRPSSLIQRFADVNEVAATVAFLCSQQAAATTGSAVRCDGGIVDTCF</sequence>
<dbReference type="InterPro" id="IPR002347">
    <property type="entry name" value="SDR_fam"/>
</dbReference>
<dbReference type="PRINTS" id="PR00081">
    <property type="entry name" value="GDHRDH"/>
</dbReference>
<evidence type="ECO:0000313" key="4">
    <source>
        <dbReference type="EMBL" id="APZ92273.1"/>
    </source>
</evidence>
<accession>A0A1P8WDY7</accession>
<dbReference type="PANTHER" id="PTHR42879:SF2">
    <property type="entry name" value="3-OXOACYL-[ACYL-CARRIER-PROTEIN] REDUCTASE FABG"/>
    <property type="match status" value="1"/>
</dbReference>
<dbReference type="FunFam" id="3.40.50.720:FF:000084">
    <property type="entry name" value="Short-chain dehydrogenase reductase"/>
    <property type="match status" value="1"/>
</dbReference>
<dbReference type="GO" id="GO:0004316">
    <property type="term" value="F:3-oxoacyl-[acyl-carrier-protein] reductase (NADPH) activity"/>
    <property type="evidence" value="ECO:0007669"/>
    <property type="project" value="UniProtKB-EC"/>
</dbReference>
<dbReference type="STRING" id="1891926.Fuma_01883"/>